<feature type="region of interest" description="Disordered" evidence="5">
    <location>
        <begin position="256"/>
        <end position="289"/>
    </location>
</feature>
<accession>A0AAD8BF33</accession>
<evidence type="ECO:0000256" key="4">
    <source>
        <dbReference type="PROSITE-ProRule" id="PRU00175"/>
    </source>
</evidence>
<comment type="caution">
    <text evidence="7">The sequence shown here is derived from an EMBL/GenBank/DDBJ whole genome shotgun (WGS) entry which is preliminary data.</text>
</comment>
<feature type="compositionally biased region" description="Polar residues" evidence="5">
    <location>
        <begin position="1"/>
        <end position="15"/>
    </location>
</feature>
<sequence length="409" mass="47879">MLFTNMASQRTTSSLRGRPQDCPHARDETPELTVLQVENRIDRDANPMRDSDNFGWNQQESNDEEEAEYDGDVSEEDIYLPEDTYYPEDIYLPEREFERAQQDRDRYLRYKERLRQSLESAWERTREWSDSDNETSERLIDQYEHNRESSRKRSRERSARYRNRLRQDRVDPGIIREPAERIYDVIESSSDIAEQALGRSLHRISRALRQSLDGMDRTLGRSFIRIGQSRWMIGEDIQRVRERPQSDRYQAEIARARAESGRARAESGRARAENGRAERKRERAELGRERAQRLQTMAALDPYIEEAVLIIRDDVGSSTQIDNSRPTMPEPPGLTWSELDVLPTAVHYRDMIPDGEAASSDVRCSICLKDFESGDQKLILPCVHNFHIECGDKWLRRNATCPVCRHLIK</sequence>
<organism evidence="7 8">
    <name type="scientific">Biomphalaria pfeifferi</name>
    <name type="common">Bloodfluke planorb</name>
    <name type="synonym">Freshwater snail</name>
    <dbReference type="NCBI Taxonomy" id="112525"/>
    <lineage>
        <taxon>Eukaryota</taxon>
        <taxon>Metazoa</taxon>
        <taxon>Spiralia</taxon>
        <taxon>Lophotrochozoa</taxon>
        <taxon>Mollusca</taxon>
        <taxon>Gastropoda</taxon>
        <taxon>Heterobranchia</taxon>
        <taxon>Euthyneura</taxon>
        <taxon>Panpulmonata</taxon>
        <taxon>Hygrophila</taxon>
        <taxon>Lymnaeoidea</taxon>
        <taxon>Planorbidae</taxon>
        <taxon>Biomphalaria</taxon>
    </lineage>
</organism>
<dbReference type="Gene3D" id="3.30.40.10">
    <property type="entry name" value="Zinc/RING finger domain, C3HC4 (zinc finger)"/>
    <property type="match status" value="1"/>
</dbReference>
<dbReference type="PANTHER" id="PTHR45931:SF16">
    <property type="entry name" value="RING_U-BOX SUPERFAMILY PROTEIN"/>
    <property type="match status" value="1"/>
</dbReference>
<dbReference type="EMBL" id="JASAOG010000086">
    <property type="protein sequence ID" value="KAK0053426.1"/>
    <property type="molecule type" value="Genomic_DNA"/>
</dbReference>
<dbReference type="Proteomes" id="UP001233172">
    <property type="component" value="Unassembled WGS sequence"/>
</dbReference>
<name>A0AAD8BF33_BIOPF</name>
<evidence type="ECO:0000259" key="6">
    <source>
        <dbReference type="PROSITE" id="PS50089"/>
    </source>
</evidence>
<keyword evidence="3" id="KW-0862">Zinc</keyword>
<evidence type="ECO:0000313" key="8">
    <source>
        <dbReference type="Proteomes" id="UP001233172"/>
    </source>
</evidence>
<proteinExistence type="predicted"/>
<dbReference type="GO" id="GO:0008270">
    <property type="term" value="F:zinc ion binding"/>
    <property type="evidence" value="ECO:0007669"/>
    <property type="project" value="UniProtKB-KW"/>
</dbReference>
<dbReference type="SUPFAM" id="SSF57850">
    <property type="entry name" value="RING/U-box"/>
    <property type="match status" value="1"/>
</dbReference>
<dbReference type="PROSITE" id="PS50089">
    <property type="entry name" value="ZF_RING_2"/>
    <property type="match status" value="1"/>
</dbReference>
<evidence type="ECO:0000256" key="2">
    <source>
        <dbReference type="ARBA" id="ARBA00022771"/>
    </source>
</evidence>
<dbReference type="SMART" id="SM00184">
    <property type="entry name" value="RING"/>
    <property type="match status" value="1"/>
</dbReference>
<gene>
    <name evidence="7" type="ORF">Bpfe_017124</name>
</gene>
<dbReference type="AlphaFoldDB" id="A0AAD8BF33"/>
<evidence type="ECO:0000256" key="3">
    <source>
        <dbReference type="ARBA" id="ARBA00022833"/>
    </source>
</evidence>
<dbReference type="InterPro" id="IPR001841">
    <property type="entry name" value="Znf_RING"/>
</dbReference>
<feature type="domain" description="RING-type" evidence="6">
    <location>
        <begin position="364"/>
        <end position="405"/>
    </location>
</feature>
<keyword evidence="8" id="KW-1185">Reference proteome</keyword>
<dbReference type="InterPro" id="IPR013083">
    <property type="entry name" value="Znf_RING/FYVE/PHD"/>
</dbReference>
<evidence type="ECO:0000256" key="1">
    <source>
        <dbReference type="ARBA" id="ARBA00022723"/>
    </source>
</evidence>
<reference evidence="7" key="2">
    <citation type="submission" date="2023-04" db="EMBL/GenBank/DDBJ databases">
        <authorList>
            <person name="Bu L."/>
            <person name="Lu L."/>
            <person name="Laidemitt M.R."/>
            <person name="Zhang S.M."/>
            <person name="Mutuku M."/>
            <person name="Mkoji G."/>
            <person name="Steinauer M."/>
            <person name="Loker E.S."/>
        </authorList>
    </citation>
    <scope>NUCLEOTIDE SEQUENCE</scope>
    <source>
        <strain evidence="7">KasaAsao</strain>
        <tissue evidence="7">Whole Snail</tissue>
    </source>
</reference>
<keyword evidence="1" id="KW-0479">Metal-binding</keyword>
<feature type="compositionally biased region" description="Acidic residues" evidence="5">
    <location>
        <begin position="61"/>
        <end position="79"/>
    </location>
</feature>
<protein>
    <submittedName>
        <fullName evidence="7">RNA-binding protein 25</fullName>
    </submittedName>
</protein>
<feature type="compositionally biased region" description="Basic and acidic residues" evidence="5">
    <location>
        <begin position="39"/>
        <end position="52"/>
    </location>
</feature>
<feature type="region of interest" description="Disordered" evidence="5">
    <location>
        <begin position="133"/>
        <end position="163"/>
    </location>
</feature>
<feature type="compositionally biased region" description="Basic and acidic residues" evidence="5">
    <location>
        <begin position="18"/>
        <end position="29"/>
    </location>
</feature>
<dbReference type="Pfam" id="PF13639">
    <property type="entry name" value="zf-RING_2"/>
    <property type="match status" value="1"/>
</dbReference>
<evidence type="ECO:0000256" key="5">
    <source>
        <dbReference type="SAM" id="MobiDB-lite"/>
    </source>
</evidence>
<dbReference type="PANTHER" id="PTHR45931">
    <property type="entry name" value="SI:CH211-59O9.10"/>
    <property type="match status" value="1"/>
</dbReference>
<dbReference type="InterPro" id="IPR051834">
    <property type="entry name" value="RING_finger_E3_ligase"/>
</dbReference>
<keyword evidence="2 4" id="KW-0863">Zinc-finger</keyword>
<evidence type="ECO:0000313" key="7">
    <source>
        <dbReference type="EMBL" id="KAK0053426.1"/>
    </source>
</evidence>
<dbReference type="GO" id="GO:0006511">
    <property type="term" value="P:ubiquitin-dependent protein catabolic process"/>
    <property type="evidence" value="ECO:0007669"/>
    <property type="project" value="TreeGrafter"/>
</dbReference>
<feature type="region of interest" description="Disordered" evidence="5">
    <location>
        <begin position="1"/>
        <end position="79"/>
    </location>
</feature>
<dbReference type="GO" id="GO:0061630">
    <property type="term" value="F:ubiquitin protein ligase activity"/>
    <property type="evidence" value="ECO:0007669"/>
    <property type="project" value="TreeGrafter"/>
</dbReference>
<dbReference type="GO" id="GO:0005634">
    <property type="term" value="C:nucleus"/>
    <property type="evidence" value="ECO:0007669"/>
    <property type="project" value="TreeGrafter"/>
</dbReference>
<reference evidence="7" key="1">
    <citation type="journal article" date="2023" name="PLoS Negl. Trop. Dis.">
        <title>A genome sequence for Biomphalaria pfeifferi, the major vector snail for the human-infecting parasite Schistosoma mansoni.</title>
        <authorList>
            <person name="Bu L."/>
            <person name="Lu L."/>
            <person name="Laidemitt M.R."/>
            <person name="Zhang S.M."/>
            <person name="Mutuku M."/>
            <person name="Mkoji G."/>
            <person name="Steinauer M."/>
            <person name="Loker E.S."/>
        </authorList>
    </citation>
    <scope>NUCLEOTIDE SEQUENCE</scope>
    <source>
        <strain evidence="7">KasaAsao</strain>
    </source>
</reference>